<accession>A0AAD2FP32</accession>
<evidence type="ECO:0000313" key="3">
    <source>
        <dbReference type="Proteomes" id="UP001295423"/>
    </source>
</evidence>
<protein>
    <recommendedName>
        <fullName evidence="4">Coiled-coil domain-containing protein 153</fullName>
    </recommendedName>
</protein>
<reference evidence="2" key="1">
    <citation type="submission" date="2023-08" db="EMBL/GenBank/DDBJ databases">
        <authorList>
            <person name="Audoor S."/>
            <person name="Bilcke G."/>
        </authorList>
    </citation>
    <scope>NUCLEOTIDE SEQUENCE</scope>
</reference>
<keyword evidence="3" id="KW-1185">Reference proteome</keyword>
<dbReference type="AlphaFoldDB" id="A0AAD2FP32"/>
<proteinExistence type="predicted"/>
<dbReference type="EMBL" id="CAKOGP040001734">
    <property type="protein sequence ID" value="CAJ1947607.1"/>
    <property type="molecule type" value="Genomic_DNA"/>
</dbReference>
<sequence length="140" mass="16036">MVELTTVGKRTTRASKGKENVNPNVNPKDAVKVTHSMTVCKKAAKRKVSDVEELNNAYNERGKTICQLKEKHEVLKRKLSAKNQEYVELQQALEELEEDQKRQMKDIDAQINKLEKELAQKGRENKSLESIVHAKPQNKI</sequence>
<evidence type="ECO:0008006" key="4">
    <source>
        <dbReference type="Google" id="ProtNLM"/>
    </source>
</evidence>
<organism evidence="2 3">
    <name type="scientific">Cylindrotheca closterium</name>
    <dbReference type="NCBI Taxonomy" id="2856"/>
    <lineage>
        <taxon>Eukaryota</taxon>
        <taxon>Sar</taxon>
        <taxon>Stramenopiles</taxon>
        <taxon>Ochrophyta</taxon>
        <taxon>Bacillariophyta</taxon>
        <taxon>Bacillariophyceae</taxon>
        <taxon>Bacillariophycidae</taxon>
        <taxon>Bacillariales</taxon>
        <taxon>Bacillariaceae</taxon>
        <taxon>Cylindrotheca</taxon>
    </lineage>
</organism>
<gene>
    <name evidence="2" type="ORF">CYCCA115_LOCUS11224</name>
</gene>
<evidence type="ECO:0000313" key="2">
    <source>
        <dbReference type="EMBL" id="CAJ1947607.1"/>
    </source>
</evidence>
<feature type="region of interest" description="Disordered" evidence="1">
    <location>
        <begin position="121"/>
        <end position="140"/>
    </location>
</feature>
<dbReference type="Proteomes" id="UP001295423">
    <property type="component" value="Unassembled WGS sequence"/>
</dbReference>
<evidence type="ECO:0000256" key="1">
    <source>
        <dbReference type="SAM" id="MobiDB-lite"/>
    </source>
</evidence>
<comment type="caution">
    <text evidence="2">The sequence shown here is derived from an EMBL/GenBank/DDBJ whole genome shotgun (WGS) entry which is preliminary data.</text>
</comment>
<name>A0AAD2FP32_9STRA</name>
<feature type="region of interest" description="Disordered" evidence="1">
    <location>
        <begin position="1"/>
        <end position="28"/>
    </location>
</feature>